<feature type="compositionally biased region" description="Polar residues" evidence="1">
    <location>
        <begin position="43"/>
        <end position="63"/>
    </location>
</feature>
<proteinExistence type="predicted"/>
<name>A0A7D9M8S6_PARCT</name>
<gene>
    <name evidence="2" type="ORF">PACLA_8A065740</name>
</gene>
<sequence>MSTENVKDSFGACANRKRPLVSIDNLEDNIKIIKASRRLDYHSSQLQENKSPLAPSQSHQTGNEGPKSQHIPWTTREDKALVQFVSLHKDEQPTDIVWPAMKASHQYWHKAAKYVQETASSEKRTERSVRQRVVNILRPKFKTIEEAEKGYGLTIDTILDGDFLNENSETPTSMLNTPTFLVSRLSKLTPEQLEDVVKEGLGLLHPNMLVNVLSEVLLKIQLSNMKDVERVTLPMFSALGKEFWISCFLIYLIQLVLSCIVGENGTPLIPLNRMPFGLIEYQLEFFTATNVMQVKEPEDFRLWRETMETEFPSRFKRLFAGPLWSGGGKDVTKDPKM</sequence>
<dbReference type="EMBL" id="CACRXK020035123">
    <property type="protein sequence ID" value="CAB4044489.1"/>
    <property type="molecule type" value="Genomic_DNA"/>
</dbReference>
<accession>A0A7D9M8S6</accession>
<protein>
    <submittedName>
        <fullName evidence="2">Uncharacterized protein</fullName>
    </submittedName>
</protein>
<feature type="region of interest" description="Disordered" evidence="1">
    <location>
        <begin position="43"/>
        <end position="71"/>
    </location>
</feature>
<dbReference type="Gene3D" id="1.10.10.60">
    <property type="entry name" value="Homeodomain-like"/>
    <property type="match status" value="1"/>
</dbReference>
<evidence type="ECO:0000313" key="2">
    <source>
        <dbReference type="EMBL" id="CAB4044489.1"/>
    </source>
</evidence>
<dbReference type="AlphaFoldDB" id="A0A7D9M8S6"/>
<feature type="non-terminal residue" evidence="2">
    <location>
        <position position="337"/>
    </location>
</feature>
<comment type="caution">
    <text evidence="2">The sequence shown here is derived from an EMBL/GenBank/DDBJ whole genome shotgun (WGS) entry which is preliminary data.</text>
</comment>
<organism evidence="2 3">
    <name type="scientific">Paramuricea clavata</name>
    <name type="common">Red gorgonian</name>
    <name type="synonym">Violescent sea-whip</name>
    <dbReference type="NCBI Taxonomy" id="317549"/>
    <lineage>
        <taxon>Eukaryota</taxon>
        <taxon>Metazoa</taxon>
        <taxon>Cnidaria</taxon>
        <taxon>Anthozoa</taxon>
        <taxon>Octocorallia</taxon>
        <taxon>Malacalcyonacea</taxon>
        <taxon>Plexauridae</taxon>
        <taxon>Paramuricea</taxon>
    </lineage>
</organism>
<dbReference type="Proteomes" id="UP001152795">
    <property type="component" value="Unassembled WGS sequence"/>
</dbReference>
<reference evidence="2" key="1">
    <citation type="submission" date="2020-04" db="EMBL/GenBank/DDBJ databases">
        <authorList>
            <person name="Alioto T."/>
            <person name="Alioto T."/>
            <person name="Gomez Garrido J."/>
        </authorList>
    </citation>
    <scope>NUCLEOTIDE SEQUENCE</scope>
    <source>
        <strain evidence="2">A484AB</strain>
    </source>
</reference>
<dbReference type="InterPro" id="IPR001005">
    <property type="entry name" value="SANT/Myb"/>
</dbReference>
<keyword evidence="3" id="KW-1185">Reference proteome</keyword>
<dbReference type="PROSITE" id="PS50090">
    <property type="entry name" value="MYB_LIKE"/>
    <property type="match status" value="1"/>
</dbReference>
<evidence type="ECO:0000313" key="3">
    <source>
        <dbReference type="Proteomes" id="UP001152795"/>
    </source>
</evidence>
<evidence type="ECO:0000256" key="1">
    <source>
        <dbReference type="SAM" id="MobiDB-lite"/>
    </source>
</evidence>
<dbReference type="OrthoDB" id="5980952at2759"/>